<proteinExistence type="predicted"/>
<evidence type="ECO:0000313" key="2">
    <source>
        <dbReference type="Proteomes" id="UP001164929"/>
    </source>
</evidence>
<dbReference type="AlphaFoldDB" id="A0AAD6WBS9"/>
<evidence type="ECO:0000313" key="1">
    <source>
        <dbReference type="EMBL" id="KAJ7006547.1"/>
    </source>
</evidence>
<reference evidence="1" key="1">
    <citation type="journal article" date="2023" name="Mol. Ecol. Resour.">
        <title>Chromosome-level genome assembly of a triploid poplar Populus alba 'Berolinensis'.</title>
        <authorList>
            <person name="Chen S."/>
            <person name="Yu Y."/>
            <person name="Wang X."/>
            <person name="Wang S."/>
            <person name="Zhang T."/>
            <person name="Zhou Y."/>
            <person name="He R."/>
            <person name="Meng N."/>
            <person name="Wang Y."/>
            <person name="Liu W."/>
            <person name="Liu Z."/>
            <person name="Liu J."/>
            <person name="Guo Q."/>
            <person name="Huang H."/>
            <person name="Sederoff R.R."/>
            <person name="Wang G."/>
            <person name="Qu G."/>
            <person name="Chen S."/>
        </authorList>
    </citation>
    <scope>NUCLEOTIDE SEQUENCE</scope>
    <source>
        <strain evidence="1">SC-2020</strain>
    </source>
</reference>
<name>A0AAD6WBS9_9ROSI</name>
<sequence>METKLDSVEAGTKTGSWFKPKKGSVFPRKKRLVKRMMFDYMARSVSSLCSSCFFFPRLGASPQVNDEYSRCRKIISPTKGAALLAVLVSSRAALLNSNGSVWRLRQYRNGYLVVLYVFTRCNQNGYKYVSPRLSQISKLDFRACFILEYKGMVII</sequence>
<accession>A0AAD6WBS9</accession>
<gene>
    <name evidence="1" type="ORF">NC653_005797</name>
</gene>
<dbReference type="EMBL" id="JAQIZT010000002">
    <property type="protein sequence ID" value="KAJ7006547.1"/>
    <property type="molecule type" value="Genomic_DNA"/>
</dbReference>
<dbReference type="Proteomes" id="UP001164929">
    <property type="component" value="Chromosome 2"/>
</dbReference>
<comment type="caution">
    <text evidence="1">The sequence shown here is derived from an EMBL/GenBank/DDBJ whole genome shotgun (WGS) entry which is preliminary data.</text>
</comment>
<keyword evidence="2" id="KW-1185">Reference proteome</keyword>
<organism evidence="1 2">
    <name type="scientific">Populus alba x Populus x berolinensis</name>
    <dbReference type="NCBI Taxonomy" id="444605"/>
    <lineage>
        <taxon>Eukaryota</taxon>
        <taxon>Viridiplantae</taxon>
        <taxon>Streptophyta</taxon>
        <taxon>Embryophyta</taxon>
        <taxon>Tracheophyta</taxon>
        <taxon>Spermatophyta</taxon>
        <taxon>Magnoliopsida</taxon>
        <taxon>eudicotyledons</taxon>
        <taxon>Gunneridae</taxon>
        <taxon>Pentapetalae</taxon>
        <taxon>rosids</taxon>
        <taxon>fabids</taxon>
        <taxon>Malpighiales</taxon>
        <taxon>Salicaceae</taxon>
        <taxon>Saliceae</taxon>
        <taxon>Populus</taxon>
    </lineage>
</organism>
<protein>
    <submittedName>
        <fullName evidence="1">Uncharacterized protein</fullName>
    </submittedName>
</protein>